<evidence type="ECO:0000256" key="2">
    <source>
        <dbReference type="ARBA" id="ARBA00022679"/>
    </source>
</evidence>
<keyword evidence="2" id="KW-0808">Transferase</keyword>
<dbReference type="PANTHER" id="PTHR43191:SF2">
    <property type="entry name" value="RRNA METHYLTRANSFERASE 3, MITOCHONDRIAL"/>
    <property type="match status" value="1"/>
</dbReference>
<dbReference type="GO" id="GO:0008173">
    <property type="term" value="F:RNA methyltransferase activity"/>
    <property type="evidence" value="ECO:0007669"/>
    <property type="project" value="InterPro"/>
</dbReference>
<dbReference type="GO" id="GO:0032259">
    <property type="term" value="P:methylation"/>
    <property type="evidence" value="ECO:0007669"/>
    <property type="project" value="UniProtKB-KW"/>
</dbReference>
<feature type="domain" description="tRNA/rRNA methyltransferase SpoU type" evidence="3">
    <location>
        <begin position="2"/>
        <end position="104"/>
    </location>
</feature>
<dbReference type="Gene3D" id="3.40.1280.10">
    <property type="match status" value="1"/>
</dbReference>
<accession>K1GWS2</accession>
<dbReference type="EMBL" id="ACIF01000173">
    <property type="protein sequence ID" value="EKA93787.1"/>
    <property type="molecule type" value="Genomic_DNA"/>
</dbReference>
<dbReference type="SUPFAM" id="SSF75217">
    <property type="entry name" value="alpha/beta knot"/>
    <property type="match status" value="1"/>
</dbReference>
<evidence type="ECO:0000313" key="5">
    <source>
        <dbReference type="Proteomes" id="UP000005809"/>
    </source>
</evidence>
<evidence type="ECO:0000259" key="3">
    <source>
        <dbReference type="Pfam" id="PF00588"/>
    </source>
</evidence>
<name>K1GWS2_9FUSO</name>
<dbReference type="PANTHER" id="PTHR43191">
    <property type="entry name" value="RRNA METHYLTRANSFERASE 3"/>
    <property type="match status" value="1"/>
</dbReference>
<dbReference type="InterPro" id="IPR001537">
    <property type="entry name" value="SpoU_MeTrfase"/>
</dbReference>
<evidence type="ECO:0000256" key="1">
    <source>
        <dbReference type="ARBA" id="ARBA00022603"/>
    </source>
</evidence>
<protein>
    <recommendedName>
        <fullName evidence="3">tRNA/rRNA methyltransferase SpoU type domain-containing protein</fullName>
    </recommendedName>
</protein>
<proteinExistence type="predicted"/>
<organism evidence="4 5">
    <name type="scientific">Fusobacterium periodonticum D10</name>
    <dbReference type="NCBI Taxonomy" id="620833"/>
    <lineage>
        <taxon>Bacteria</taxon>
        <taxon>Fusobacteriati</taxon>
        <taxon>Fusobacteriota</taxon>
        <taxon>Fusobacteriia</taxon>
        <taxon>Fusobacteriales</taxon>
        <taxon>Fusobacteriaceae</taxon>
        <taxon>Fusobacterium</taxon>
    </lineage>
</organism>
<dbReference type="Pfam" id="PF00588">
    <property type="entry name" value="SpoU_methylase"/>
    <property type="match status" value="1"/>
</dbReference>
<dbReference type="PATRIC" id="fig|620833.3.peg.984"/>
<dbReference type="InterPro" id="IPR029028">
    <property type="entry name" value="Alpha/beta_knot_MTases"/>
</dbReference>
<dbReference type="RefSeq" id="WP_005966892.1">
    <property type="nucleotide sequence ID" value="NZ_JH815371.1"/>
</dbReference>
<evidence type="ECO:0000313" key="4">
    <source>
        <dbReference type="EMBL" id="EKA93787.1"/>
    </source>
</evidence>
<dbReference type="CDD" id="cd18095">
    <property type="entry name" value="SpoU-like_rRNA-MTase"/>
    <property type="match status" value="1"/>
</dbReference>
<dbReference type="GO" id="GO:0006396">
    <property type="term" value="P:RNA processing"/>
    <property type="evidence" value="ECO:0007669"/>
    <property type="project" value="InterPro"/>
</dbReference>
<dbReference type="AlphaFoldDB" id="K1GWS2"/>
<dbReference type="InterPro" id="IPR029026">
    <property type="entry name" value="tRNA_m1G_MTases_N"/>
</dbReference>
<keyword evidence="1" id="KW-0489">Methyltransferase</keyword>
<comment type="caution">
    <text evidence="4">The sequence shown here is derived from an EMBL/GenBank/DDBJ whole genome shotgun (WGS) entry which is preliminary data.</text>
</comment>
<feature type="non-terminal residue" evidence="4">
    <location>
        <position position="1"/>
    </location>
</feature>
<dbReference type="HOGENOM" id="CLU_2351526_0_0_0"/>
<dbReference type="InterPro" id="IPR051259">
    <property type="entry name" value="rRNA_Methyltransferase"/>
</dbReference>
<dbReference type="Proteomes" id="UP000005809">
    <property type="component" value="Unassembled WGS sequence"/>
</dbReference>
<sequence>AYNEKVIRATMGSILNVNLFYLEKQEIIKLLKENNYSIIATYLDKEALPYNKIKLKEKNAVIFGNEGRGICDEFVSISDCKTVIPILSNTESLNVAVASAIILYKFREIEGLI</sequence>
<dbReference type="GO" id="GO:0003723">
    <property type="term" value="F:RNA binding"/>
    <property type="evidence" value="ECO:0007669"/>
    <property type="project" value="InterPro"/>
</dbReference>
<reference evidence="4 5" key="1">
    <citation type="submission" date="2012-05" db="EMBL/GenBank/DDBJ databases">
        <title>The Genome Sequence of Fusobacterium periodontium Oral Taxon 201 Strain D10.</title>
        <authorList>
            <consortium name="The Broad Institute Genome Sequencing Platform"/>
            <consortium name="The Broad Institute Genome Sequencing Center for Infectious Disease"/>
            <person name="Earl A."/>
            <person name="Ward D."/>
            <person name="Feldgarden M."/>
            <person name="Gevers D."/>
            <person name="Strauss J."/>
            <person name="Sibley C."/>
            <person name="White A."/>
            <person name="Ambrose C.E."/>
            <person name="Allen-Vercoe E."/>
            <person name="Walker B."/>
            <person name="Young S.K."/>
            <person name="Zeng Q."/>
            <person name="Gargeya S."/>
            <person name="Fitzgerald M."/>
            <person name="Haas B."/>
            <person name="Abouelleil A."/>
            <person name="Alvarado L."/>
            <person name="Arachchi H.M."/>
            <person name="Berlin A.M."/>
            <person name="Chapman S.B."/>
            <person name="Goldberg J."/>
            <person name="Griggs A."/>
            <person name="Gujja S."/>
            <person name="Hansen M."/>
            <person name="Howarth C."/>
            <person name="Imamovic A."/>
            <person name="Larimer J."/>
            <person name="McCowan C."/>
            <person name="Montmayeur A."/>
            <person name="Murphy C."/>
            <person name="Neiman D."/>
            <person name="Pearson M."/>
            <person name="Priest M."/>
            <person name="Roberts A."/>
            <person name="Saif S."/>
            <person name="Shea T."/>
            <person name="Sisk P."/>
            <person name="Sykes S."/>
            <person name="Wortman J."/>
            <person name="Nusbaum C."/>
            <person name="Birren B."/>
        </authorList>
    </citation>
    <scope>NUCLEOTIDE SEQUENCE [LARGE SCALE GENOMIC DNA]</scope>
    <source>
        <strain evidence="4 5">D10</strain>
    </source>
</reference>
<gene>
    <name evidence="4" type="ORF">FPOG_02072</name>
</gene>